<reference evidence="2 3" key="1">
    <citation type="submission" date="2017-04" db="EMBL/GenBank/DDBJ databases">
        <title>Draft genome sequence of Marssonina coronaria NL1: causal agent of apple blotch.</title>
        <authorList>
            <person name="Cheng Q."/>
        </authorList>
    </citation>
    <scope>NUCLEOTIDE SEQUENCE [LARGE SCALE GENOMIC DNA]</scope>
    <source>
        <strain evidence="2 3">NL1</strain>
    </source>
</reference>
<keyword evidence="3" id="KW-1185">Reference proteome</keyword>
<proteinExistence type="predicted"/>
<feature type="region of interest" description="Disordered" evidence="1">
    <location>
        <begin position="214"/>
        <end position="257"/>
    </location>
</feature>
<dbReference type="AlphaFoldDB" id="A0A218YX94"/>
<dbReference type="InParanoid" id="A0A218YX94"/>
<accession>A0A218YX94</accession>
<evidence type="ECO:0000256" key="1">
    <source>
        <dbReference type="SAM" id="MobiDB-lite"/>
    </source>
</evidence>
<gene>
    <name evidence="2" type="ORF">B2J93_6967</name>
</gene>
<dbReference type="EMBL" id="MZNU01000342">
    <property type="protein sequence ID" value="OWO99912.1"/>
    <property type="molecule type" value="Genomic_DNA"/>
</dbReference>
<organism evidence="2 3">
    <name type="scientific">Diplocarpon coronariae</name>
    <dbReference type="NCBI Taxonomy" id="2795749"/>
    <lineage>
        <taxon>Eukaryota</taxon>
        <taxon>Fungi</taxon>
        <taxon>Dikarya</taxon>
        <taxon>Ascomycota</taxon>
        <taxon>Pezizomycotina</taxon>
        <taxon>Leotiomycetes</taxon>
        <taxon>Helotiales</taxon>
        <taxon>Drepanopezizaceae</taxon>
        <taxon>Diplocarpon</taxon>
    </lineage>
</organism>
<evidence type="ECO:0000313" key="2">
    <source>
        <dbReference type="EMBL" id="OWO99912.1"/>
    </source>
</evidence>
<feature type="compositionally biased region" description="Basic and acidic residues" evidence="1">
    <location>
        <begin position="221"/>
        <end position="239"/>
    </location>
</feature>
<sequence>MDLEPVTVTDACRGAGVVEILGQPLHLQAGRASVVLVRGTDWNTFITQATERRRRRAFRRSSRVRSGKGSTLTTGADVLTRADDPYVPGNEISTAMRGRPKRMRVRDAGRSRMESLVLWPACSSVYPASDQGRALCRPFVRLTVFSSIARAEPIFAVSEPTFSPHAGQTQGSDYPIPHNAAAAMSAFVGNLEDRSPRRRASGFSGSAAVSAAVSGRKSWGRRNDPHPRHEGCAAVERWDGTPSNGTPDRCVGRIAKP</sequence>
<evidence type="ECO:0000313" key="3">
    <source>
        <dbReference type="Proteomes" id="UP000242519"/>
    </source>
</evidence>
<dbReference type="Proteomes" id="UP000242519">
    <property type="component" value="Unassembled WGS sequence"/>
</dbReference>
<comment type="caution">
    <text evidence="2">The sequence shown here is derived from an EMBL/GenBank/DDBJ whole genome shotgun (WGS) entry which is preliminary data.</text>
</comment>
<protein>
    <submittedName>
        <fullName evidence="2">Uncharacterized protein</fullName>
    </submittedName>
</protein>
<name>A0A218YX94_9HELO</name>